<dbReference type="GO" id="GO:0003777">
    <property type="term" value="F:microtubule motor activity"/>
    <property type="evidence" value="ECO:0007669"/>
    <property type="project" value="InterPro"/>
</dbReference>
<dbReference type="GO" id="GO:0016887">
    <property type="term" value="F:ATP hydrolysis activity"/>
    <property type="evidence" value="ECO:0007669"/>
    <property type="project" value="TreeGrafter"/>
</dbReference>
<dbReference type="GO" id="GO:0007018">
    <property type="term" value="P:microtubule-based movement"/>
    <property type="evidence" value="ECO:0007669"/>
    <property type="project" value="InterPro"/>
</dbReference>
<keyword evidence="1" id="KW-0505">Motor protein</keyword>
<keyword evidence="1" id="KW-0547">Nucleotide-binding</keyword>
<dbReference type="PANTHER" id="PTHR24115">
    <property type="entry name" value="KINESIN-RELATED"/>
    <property type="match status" value="1"/>
</dbReference>
<accession>A0A0H5R576</accession>
<dbReference type="InterPro" id="IPR027640">
    <property type="entry name" value="Kinesin-like_fam"/>
</dbReference>
<dbReference type="EMBL" id="HACM01008873">
    <property type="protein sequence ID" value="CRZ09315.1"/>
    <property type="molecule type" value="Transcribed_RNA"/>
</dbReference>
<dbReference type="InterPro" id="IPR036961">
    <property type="entry name" value="Kinesin_motor_dom_sf"/>
</dbReference>
<evidence type="ECO:0000256" key="1">
    <source>
        <dbReference type="PROSITE-ProRule" id="PRU00283"/>
    </source>
</evidence>
<evidence type="ECO:0000259" key="3">
    <source>
        <dbReference type="PROSITE" id="PS50067"/>
    </source>
</evidence>
<dbReference type="AlphaFoldDB" id="A0A0H5R576"/>
<dbReference type="Pfam" id="PF00225">
    <property type="entry name" value="Kinesin"/>
    <property type="match status" value="1"/>
</dbReference>
<feature type="non-terminal residue" evidence="4">
    <location>
        <position position="801"/>
    </location>
</feature>
<dbReference type="Gene3D" id="3.40.850.10">
    <property type="entry name" value="Kinesin motor domain"/>
    <property type="match status" value="1"/>
</dbReference>
<feature type="region of interest" description="Disordered" evidence="2">
    <location>
        <begin position="315"/>
        <end position="364"/>
    </location>
</feature>
<dbReference type="GO" id="GO:0005524">
    <property type="term" value="F:ATP binding"/>
    <property type="evidence" value="ECO:0007669"/>
    <property type="project" value="UniProtKB-UniRule"/>
</dbReference>
<dbReference type="PROSITE" id="PS50067">
    <property type="entry name" value="KINESIN_MOTOR_2"/>
    <property type="match status" value="1"/>
</dbReference>
<proteinExistence type="inferred from homology"/>
<name>A0A0H5R576_9EUKA</name>
<dbReference type="SMART" id="SM00129">
    <property type="entry name" value="KISc"/>
    <property type="match status" value="1"/>
</dbReference>
<organism evidence="4">
    <name type="scientific">Spongospora subterranea</name>
    <dbReference type="NCBI Taxonomy" id="70186"/>
    <lineage>
        <taxon>Eukaryota</taxon>
        <taxon>Sar</taxon>
        <taxon>Rhizaria</taxon>
        <taxon>Endomyxa</taxon>
        <taxon>Phytomyxea</taxon>
        <taxon>Plasmodiophorida</taxon>
        <taxon>Plasmodiophoridae</taxon>
        <taxon>Spongospora</taxon>
    </lineage>
</organism>
<evidence type="ECO:0000256" key="2">
    <source>
        <dbReference type="SAM" id="MobiDB-lite"/>
    </source>
</evidence>
<dbReference type="InterPro" id="IPR027417">
    <property type="entry name" value="P-loop_NTPase"/>
</dbReference>
<sequence length="801" mass="89682">MHMDLLADNENALNRNVDLFIRIRPCDDEPNNHSPSSINVLSKTRISCGQERGSAIKVDVDHVFDVNAGQDELFQRVCLPIISNMDHGLDGCLIAYGPSFSGKSYTLIGDQNGNDRGVIPRAVEHMLKSSPLRVSMIEIPDDVSPIHDLTRYYHPHLNHIEQSAPQSIGLASSSQIYGFVSSGLAHRISSNSPTMVIIQGSNDVVFTFVDLPSDDPYDASVQSIEDTIISLANGRVRHLPVRPTPIVHCLHRRLSLHSHISVVINTSPDDLSPGTVRFLQRCAHVAAPSPSSSTSRLDQTQPGAMLRLQTPNLCRSASLNSTDSGREGAHASRTADRRRTVRKKNDQRIGAHQPEAEGATGPTLETELKIRNLKDKLSTAQEELTRVTASALSSESISYARHEQRAQRIMQLEQQLLMKEIEVRERVDQANKDNAKQLQDIADHNSQLIEKKIGDVRVNIIARPADELALRHFHENRYNKMLISERKTWEQNKAEEIRHLQEKAQCVEESHCRQMKEFKASRDNERNLLTERVYSLESQLKQAICGMNHLASIIEQMESGFVSRHDKSGICRMLIGNIEFDATSEAKTTSQVVLSTAGKARSFLERQERKRNLSNKTETEPGNPGLNPKSTRHGVHYSAPVTTRKSRPTSAITDRSYTRQQDMDISEENYDHNSQSKLQSLQRLLAGLGRDDLAAASHLLHEGLAELGCDPTIDRLRAVQKERDYYRGISSDITRKMQELRVAYCAQTRLLERLSPEKSQARTPASTPRPKSRVLIPESIGLRSTAAVHRHRPNTAPSARP</sequence>
<dbReference type="GO" id="GO:0008017">
    <property type="term" value="F:microtubule binding"/>
    <property type="evidence" value="ECO:0007669"/>
    <property type="project" value="InterPro"/>
</dbReference>
<reference evidence="4" key="1">
    <citation type="submission" date="2015-04" db="EMBL/GenBank/DDBJ databases">
        <title>The genome sequence of the plant pathogenic Rhizarian Plasmodiophora brassicae reveals insights in its biotrophic life cycle and the origin of chitin synthesis.</title>
        <authorList>
            <person name="Schwelm A."/>
            <person name="Fogelqvist J."/>
            <person name="Knaust A."/>
            <person name="Julke S."/>
            <person name="Lilja T."/>
            <person name="Dhandapani V."/>
            <person name="Bonilla-Rosso G."/>
            <person name="Karlsson M."/>
            <person name="Shevchenko A."/>
            <person name="Choi S.R."/>
            <person name="Kim H.G."/>
            <person name="Park J.Y."/>
            <person name="Lim Y.P."/>
            <person name="Ludwig-Muller J."/>
            <person name="Dixelius C."/>
        </authorList>
    </citation>
    <scope>NUCLEOTIDE SEQUENCE</scope>
    <source>
        <tissue evidence="4">Potato root galls</tissue>
    </source>
</reference>
<comment type="similarity">
    <text evidence="1">Belongs to the TRAFAC class myosin-kinesin ATPase superfamily. Kinesin family.</text>
</comment>
<feature type="binding site" evidence="1">
    <location>
        <begin position="97"/>
        <end position="104"/>
    </location>
    <ligand>
        <name>ATP</name>
        <dbReference type="ChEBI" id="CHEBI:30616"/>
    </ligand>
</feature>
<protein>
    <recommendedName>
        <fullName evidence="3">Kinesin motor domain-containing protein</fullName>
    </recommendedName>
</protein>
<dbReference type="GO" id="GO:0005871">
    <property type="term" value="C:kinesin complex"/>
    <property type="evidence" value="ECO:0007669"/>
    <property type="project" value="TreeGrafter"/>
</dbReference>
<dbReference type="InterPro" id="IPR001752">
    <property type="entry name" value="Kinesin_motor_dom"/>
</dbReference>
<evidence type="ECO:0000313" key="4">
    <source>
        <dbReference type="EMBL" id="CRZ09315.1"/>
    </source>
</evidence>
<dbReference type="GO" id="GO:0005874">
    <property type="term" value="C:microtubule"/>
    <property type="evidence" value="ECO:0007669"/>
    <property type="project" value="TreeGrafter"/>
</dbReference>
<keyword evidence="1" id="KW-0067">ATP-binding</keyword>
<feature type="region of interest" description="Disordered" evidence="2">
    <location>
        <begin position="755"/>
        <end position="801"/>
    </location>
</feature>
<feature type="domain" description="Kinesin motor" evidence="3">
    <location>
        <begin position="16"/>
        <end position="125"/>
    </location>
</feature>
<feature type="region of interest" description="Disordered" evidence="2">
    <location>
        <begin position="603"/>
        <end position="634"/>
    </location>
</feature>
<dbReference type="SUPFAM" id="SSF52540">
    <property type="entry name" value="P-loop containing nucleoside triphosphate hydrolases"/>
    <property type="match status" value="1"/>
</dbReference>
<feature type="compositionally biased region" description="Basic and acidic residues" evidence="2">
    <location>
        <begin position="324"/>
        <end position="349"/>
    </location>
</feature>